<proteinExistence type="predicted"/>
<evidence type="ECO:0000313" key="2">
    <source>
        <dbReference type="EMBL" id="EDR45970.1"/>
    </source>
</evidence>
<dbReference type="STRING" id="411461.DORFOR_02574"/>
<dbReference type="AlphaFoldDB" id="B0G8G6"/>
<protein>
    <submittedName>
        <fullName evidence="2">Uncharacterized protein</fullName>
    </submittedName>
</protein>
<dbReference type="Proteomes" id="UP000005359">
    <property type="component" value="Unassembled WGS sequence"/>
</dbReference>
<dbReference type="EMBL" id="AAXA02000015">
    <property type="protein sequence ID" value="EDR45970.1"/>
    <property type="molecule type" value="Genomic_DNA"/>
</dbReference>
<evidence type="ECO:0000256" key="1">
    <source>
        <dbReference type="SAM" id="Phobius"/>
    </source>
</evidence>
<reference evidence="2 3" key="2">
    <citation type="submission" date="2007-10" db="EMBL/GenBank/DDBJ databases">
        <authorList>
            <person name="Fulton L."/>
            <person name="Clifton S."/>
            <person name="Fulton B."/>
            <person name="Xu J."/>
            <person name="Minx P."/>
            <person name="Pepin K.H."/>
            <person name="Johnson M."/>
            <person name="Thiruvilangam P."/>
            <person name="Bhonagiri V."/>
            <person name="Nash W.E."/>
            <person name="Wang C."/>
            <person name="Mardis E.R."/>
            <person name="Wilson R.K."/>
        </authorList>
    </citation>
    <scope>NUCLEOTIDE SEQUENCE [LARGE SCALE GENOMIC DNA]</scope>
    <source>
        <strain evidence="2 3">ATCC 27755</strain>
    </source>
</reference>
<comment type="caution">
    <text evidence="2">The sequence shown here is derived from an EMBL/GenBank/DDBJ whole genome shotgun (WGS) entry which is preliminary data.</text>
</comment>
<name>B0G8G6_9FIRM</name>
<dbReference type="PaxDb" id="411461-DORFOR_02574"/>
<sequence length="92" mass="10936">MKYANISFKFRFDVCEVTTCRSGDFQTNTKTKEKEKYMYSGYELIWLFFCTSFLGWLLETVSAATHSWQKTMDQKFDDGRLKKIYPNALKVE</sequence>
<keyword evidence="1" id="KW-0812">Transmembrane</keyword>
<reference evidence="2 3" key="1">
    <citation type="submission" date="2007-10" db="EMBL/GenBank/DDBJ databases">
        <title>Draft genome sequence of Dorea formicigenerans(ATCC 27755).</title>
        <authorList>
            <person name="Sudarsanam P."/>
            <person name="Ley R."/>
            <person name="Guruge J."/>
            <person name="Turnbaugh P.J."/>
            <person name="Mahowald M."/>
            <person name="Liep D."/>
            <person name="Gordon J."/>
        </authorList>
    </citation>
    <scope>NUCLEOTIDE SEQUENCE [LARGE SCALE GENOMIC DNA]</scope>
    <source>
        <strain evidence="2 3">ATCC 27755</strain>
    </source>
</reference>
<keyword evidence="1" id="KW-0472">Membrane</keyword>
<organism evidence="2 3">
    <name type="scientific">Dorea formicigenerans ATCC 27755</name>
    <dbReference type="NCBI Taxonomy" id="411461"/>
    <lineage>
        <taxon>Bacteria</taxon>
        <taxon>Bacillati</taxon>
        <taxon>Bacillota</taxon>
        <taxon>Clostridia</taxon>
        <taxon>Lachnospirales</taxon>
        <taxon>Lachnospiraceae</taxon>
        <taxon>Dorea</taxon>
    </lineage>
</organism>
<gene>
    <name evidence="2" type="ORF">DORFOR_02574</name>
</gene>
<accession>B0G8G6</accession>
<keyword evidence="1" id="KW-1133">Transmembrane helix</keyword>
<feature type="transmembrane region" description="Helical" evidence="1">
    <location>
        <begin position="44"/>
        <end position="65"/>
    </location>
</feature>
<evidence type="ECO:0000313" key="3">
    <source>
        <dbReference type="Proteomes" id="UP000005359"/>
    </source>
</evidence>